<evidence type="ECO:0000313" key="2">
    <source>
        <dbReference type="EMBL" id="QHH09721.1"/>
    </source>
</evidence>
<gene>
    <name evidence="2" type="ORF">EHC69_10230</name>
    <name evidence="1" type="ORF">I7278_26260</name>
</gene>
<dbReference type="EMBL" id="CP034298">
    <property type="protein sequence ID" value="QHH09721.1"/>
    <property type="molecule type" value="Genomic_DNA"/>
</dbReference>
<reference evidence="1" key="3">
    <citation type="submission" date="2019-12" db="EMBL/GenBank/DDBJ databases">
        <authorList>
            <consortium name="NCBI Pathogen Detection Project"/>
        </authorList>
    </citation>
    <scope>NUCLEOTIDE SEQUENCE</scope>
    <source>
        <strain evidence="1">1930</strain>
    </source>
</reference>
<protein>
    <submittedName>
        <fullName evidence="1">Uncharacterized protein</fullName>
    </submittedName>
</protein>
<sequence>MKKCQLCLCKSELCNSHAIPDSVFRSLFKQGNGQAIELSSGELIPNRKSQDSWATDQLCSGCEVKLNITYDQYGLNLLRGKVGKVIRYEDGVHFSDIDSLKFKSFVLSIFWRGAVSEHENYKTIQVAPRFLELIRSSLVRQDNVSKNSCTVIVQRLIDTTDGGFDESHLRNFVVSPFPRKYEVRGQFYSSISMIFLGFYFEIFYNPIRFSEKVSKFALGSSSTTYIAPYIEVTEIPEVFDLMVNGLRKEHKGLSNV</sequence>
<reference evidence="1" key="1">
    <citation type="journal article" date="2018" name="Genome Biol.">
        <title>SKESA: strategic k-mer extension for scrupulous assemblies.</title>
        <authorList>
            <person name="Souvorov A."/>
            <person name="Agarwala R."/>
            <person name="Lipman D.J."/>
        </authorList>
    </citation>
    <scope>NUCLEOTIDE SEQUENCE</scope>
    <source>
        <strain evidence="1">1930</strain>
    </source>
</reference>
<dbReference type="RefSeq" id="WP_025787409.1">
    <property type="nucleotide sequence ID" value="NZ_CP034298.1"/>
</dbReference>
<organism evidence="1">
    <name type="scientific">Vibrio parahaemolyticus</name>
    <dbReference type="NCBI Taxonomy" id="670"/>
    <lineage>
        <taxon>Bacteria</taxon>
        <taxon>Pseudomonadati</taxon>
        <taxon>Pseudomonadota</taxon>
        <taxon>Gammaproteobacteria</taxon>
        <taxon>Vibrionales</taxon>
        <taxon>Vibrionaceae</taxon>
        <taxon>Vibrio</taxon>
    </lineage>
</organism>
<evidence type="ECO:0000313" key="3">
    <source>
        <dbReference type="Proteomes" id="UP000464718"/>
    </source>
</evidence>
<dbReference type="Proteomes" id="UP000856022">
    <property type="component" value="Unassembled WGS sequence"/>
</dbReference>
<dbReference type="AlphaFoldDB" id="A0A7Z2MS86"/>
<reference evidence="2 3" key="2">
    <citation type="submission" date="2018-12" db="EMBL/GenBank/DDBJ databases">
        <title>Genomic insights into the evolutionary origins and pathogenicity of five Vibrio parahaemolyticus strains isolated from the shrimp with acute hepatopancreatic necrosis disease (AHPND).</title>
        <authorList>
            <person name="Yang Q."/>
            <person name="Dong X."/>
            <person name="Xie G."/>
            <person name="Fu S."/>
            <person name="Zou P."/>
            <person name="Sun J."/>
            <person name="Wang Y."/>
            <person name="Huang J."/>
        </authorList>
    </citation>
    <scope>NUCLEOTIDE SEQUENCE [LARGE SCALE GENOMIC DNA]</scope>
    <source>
        <strain evidence="2 3">20160303005-1</strain>
    </source>
</reference>
<name>A0A7Z2MS86_VIBPH</name>
<dbReference type="Proteomes" id="UP000464718">
    <property type="component" value="Chromosome i"/>
</dbReference>
<dbReference type="EMBL" id="DACQKT010000036">
    <property type="protein sequence ID" value="HAS6680274.1"/>
    <property type="molecule type" value="Genomic_DNA"/>
</dbReference>
<proteinExistence type="predicted"/>
<accession>A0A7Z2MS86</accession>
<evidence type="ECO:0000313" key="1">
    <source>
        <dbReference type="EMBL" id="HAS6680274.1"/>
    </source>
</evidence>